<evidence type="ECO:0000313" key="13">
    <source>
        <dbReference type="EMBL" id="CAA9997553.1"/>
    </source>
</evidence>
<dbReference type="GO" id="GO:0005852">
    <property type="term" value="C:eukaryotic translation initiation factor 3 complex"/>
    <property type="evidence" value="ECO:0007669"/>
    <property type="project" value="UniProtKB-UniRule"/>
</dbReference>
<evidence type="ECO:0000259" key="12">
    <source>
        <dbReference type="PROSITE" id="PS50102"/>
    </source>
</evidence>
<evidence type="ECO:0000256" key="8">
    <source>
        <dbReference type="ARBA" id="ARBA00047068"/>
    </source>
</evidence>
<dbReference type="SUPFAM" id="SSF54928">
    <property type="entry name" value="RNA-binding domain, RBD"/>
    <property type="match status" value="1"/>
</dbReference>
<dbReference type="Gene3D" id="2.130.10.10">
    <property type="entry name" value="YVTN repeat-like/Quinoprotein amine dehydrogenase"/>
    <property type="match status" value="2"/>
</dbReference>
<dbReference type="InterPro" id="IPR000504">
    <property type="entry name" value="RRM_dom"/>
</dbReference>
<reference evidence="13 14" key="1">
    <citation type="submission" date="2020-02" db="EMBL/GenBank/DDBJ databases">
        <authorList>
            <person name="Ferguson B K."/>
        </authorList>
    </citation>
    <scope>NUCLEOTIDE SEQUENCE [LARGE SCALE GENOMIC DNA]</scope>
</reference>
<dbReference type="Gene3D" id="3.30.70.330">
    <property type="match status" value="1"/>
</dbReference>
<dbReference type="Pfam" id="PF08662">
    <property type="entry name" value="eIF2A"/>
    <property type="match status" value="1"/>
</dbReference>
<dbReference type="InterPro" id="IPR012677">
    <property type="entry name" value="Nucleotide-bd_a/b_plait_sf"/>
</dbReference>
<evidence type="ECO:0000256" key="4">
    <source>
        <dbReference type="ARBA" id="ARBA00022574"/>
    </source>
</evidence>
<protein>
    <recommendedName>
        <fullName evidence="9">Eukaryotic translation initiation factor 3 subunit B</fullName>
        <shortName evidence="9">eIF3b</shortName>
    </recommendedName>
    <alternativeName>
        <fullName evidence="9">Eukaryotic translation initiation factor 3 subunit 9</fullName>
    </alternativeName>
</protein>
<name>A0A6H5G5Y2_9HEMI</name>
<feature type="compositionally biased region" description="Acidic residues" evidence="10">
    <location>
        <begin position="25"/>
        <end position="40"/>
    </location>
</feature>
<keyword evidence="3 9" id="KW-0396">Initiation factor</keyword>
<dbReference type="InterPro" id="IPR035979">
    <property type="entry name" value="RBD_domain_sf"/>
</dbReference>
<dbReference type="GO" id="GO:0033290">
    <property type="term" value="C:eukaryotic 48S preinitiation complex"/>
    <property type="evidence" value="ECO:0007669"/>
    <property type="project" value="UniProtKB-UniRule"/>
</dbReference>
<dbReference type="FunFam" id="3.30.70.330:FF:000607">
    <property type="entry name" value="Eukaryotic translation initiation factor 3 subunit B"/>
    <property type="match status" value="1"/>
</dbReference>
<dbReference type="InterPro" id="IPR011400">
    <property type="entry name" value="EIF3B"/>
</dbReference>
<evidence type="ECO:0000256" key="1">
    <source>
        <dbReference type="ARBA" id="ARBA00004496"/>
    </source>
</evidence>
<dbReference type="GO" id="GO:0031369">
    <property type="term" value="F:translation initiation factor binding"/>
    <property type="evidence" value="ECO:0007669"/>
    <property type="project" value="InterPro"/>
</dbReference>
<comment type="subunit">
    <text evidence="8">Component of the eukaryotic translation initiation factor 3 (eIF-3) complex. The eIF-3 complex interacts with pix. Interacts with mxt.</text>
</comment>
<dbReference type="HAMAP" id="MF_03001">
    <property type="entry name" value="eIF3b"/>
    <property type="match status" value="1"/>
</dbReference>
<feature type="compositionally biased region" description="Basic and acidic residues" evidence="10">
    <location>
        <begin position="1"/>
        <end position="11"/>
    </location>
</feature>
<evidence type="ECO:0000256" key="9">
    <source>
        <dbReference type="HAMAP-Rule" id="MF_03001"/>
    </source>
</evidence>
<accession>A0A6H5G5Y2</accession>
<dbReference type="SUPFAM" id="SSF82171">
    <property type="entry name" value="DPP6 N-terminal domain-like"/>
    <property type="match status" value="1"/>
</dbReference>
<dbReference type="PROSITE" id="PS50102">
    <property type="entry name" value="RRM"/>
    <property type="match status" value="1"/>
</dbReference>
<feature type="domain" description="RRM" evidence="12">
    <location>
        <begin position="63"/>
        <end position="147"/>
    </location>
</feature>
<organism evidence="13 14">
    <name type="scientific">Nesidiocoris tenuis</name>
    <dbReference type="NCBI Taxonomy" id="355587"/>
    <lineage>
        <taxon>Eukaryota</taxon>
        <taxon>Metazoa</taxon>
        <taxon>Ecdysozoa</taxon>
        <taxon>Arthropoda</taxon>
        <taxon>Hexapoda</taxon>
        <taxon>Insecta</taxon>
        <taxon>Pterygota</taxon>
        <taxon>Neoptera</taxon>
        <taxon>Paraneoptera</taxon>
        <taxon>Hemiptera</taxon>
        <taxon>Heteroptera</taxon>
        <taxon>Panheteroptera</taxon>
        <taxon>Cimicomorpha</taxon>
        <taxon>Miridae</taxon>
        <taxon>Dicyphina</taxon>
        <taxon>Nesidiocoris</taxon>
    </lineage>
</organism>
<feature type="transmembrane region" description="Helical" evidence="11">
    <location>
        <begin position="344"/>
        <end position="363"/>
    </location>
</feature>
<keyword evidence="6 9" id="KW-0694">RNA-binding</keyword>
<keyword evidence="4" id="KW-0853">WD repeat</keyword>
<evidence type="ECO:0000256" key="2">
    <source>
        <dbReference type="ARBA" id="ARBA00022490"/>
    </source>
</evidence>
<dbReference type="PANTHER" id="PTHR14068">
    <property type="entry name" value="EUKARYOTIC TRANSLATION INITIATION FACTOR 3 EIF3 -RELATED"/>
    <property type="match status" value="1"/>
</dbReference>
<dbReference type="InterPro" id="IPR034363">
    <property type="entry name" value="eIF3B_RRM"/>
</dbReference>
<dbReference type="OrthoDB" id="10250414at2759"/>
<dbReference type="GO" id="GO:0016282">
    <property type="term" value="C:eukaryotic 43S preinitiation complex"/>
    <property type="evidence" value="ECO:0007669"/>
    <property type="project" value="UniProtKB-UniRule"/>
</dbReference>
<sequence length="1896" mass="218128">MAKKKDADKSAQSDQNKNTQKAEPNEDEEPNFEDPEGYEDIPDEELLADIIAQKPEELDGVDSVIVVDGVPQVGPERLTKLQSVIMKSFSKYGHIVNEYYPKSENGMTKGYIFIEYSNPMSALEAVANANLQKLDKNHTFLVNLFSDFRKYEEIPDEWSPPDPQPYKEQRDLHYYLLEPDAYDQFVVTCEGGNPVQIWQNTIPHPTKLEERSRWTEKYVQWSPLGTYLATIHHKGVALWGGPKFEQIMRFTHVDVQFIEFSPCENYLVTYSPTAHMIDQGHLIIWDIRRGEVMRTFEPDVPAVWPTFKWSKDDKYFAKVTVDQLLSIYETPVSKHFFRHFFFKFLIYETLMVYFVVFQSFGLLEKKSLKIRFIRDFAWSPTDNILAYWVAETKDGPARLVLLEVPSRVEVRTNNIFSVCDCKIHWQKSGDYLCVKVDRYSKSRKEKGETKYINMSYNFEIFHLREKNIPVDSVEIKEPIHAFAWEPVGSTFAIVHGEATNIQVSFYGLKSGQQPVLLRRLEKRSCNSLFWSPAGQFIVLADLRNNGSLEFVDAVDFTVMNTSEHFRVSDIEWDPTGRYVITATSSWKSKSDLGYWIWTFQGRILSRNNLQKFWSLQWRPRPPTLLSPEQQKEIKKNLKKYSAQFESKDRMRLTRASKDLIEKRAAAMKKFEEYREGLLKVWNQQREKRLELRKTYANTPQRMGDGVRADIVAQLLALSSEKQVKLADAFKSFNLYVGSRNDAITADIVNILENFQPRNNLGQVLRWRLVDRYRVTSEVARALRGGENSEICRALKCDWFFEDLSDPGNFATQEMPSYSLSTRLKVINKYGLFLKDGRIGDKLYVGVKARYGMRTALPLLPACTDKFIVDQLSALKIDLHPRVVQALYDRHRSLITEYLVDLASSDDSARKSRLSQFNPVMGKLAVKNLENFLDLFDKSGNSVDVTLGRRPTKKIIKFDVDRITGDFDRYKRLFRDKIFYSRLSLEQFKRLYAALLPEKMSEFHRCSCYSRALTSLASVKPHLRSNVVVDAFNVKYGRQLTDESVLHNVESTWVPYLPEEAKISWVERKLSSKEGSPDDQASYMAVLPTKLSIPKLKKLIESQSNAANRTKIVIYFLQTIKLNQDPSQMADVFAYFVRRFRNEVAKFREAIVWELGRLDVKLLAALDLKDWGPINDYINVMKLNNEVSSYKYILRDMFSVQVNTFREKGEDVDACIRNYLEYERSDGFDLDADVARLCVGTPSYKYCLEWFLREEPSFKWRDNDNRLLFVVQLFSNVADYNKDRTDGRIDLPVWMVDILNGIIEDPKTKSYTMSSIAKAILRSPDSRLKSIPTVTHITSELACSWLKKDPSSVPAKIPLVMEKSLNSGFRSWRGFFRKCRLYDAYGIPSMIVKLCRVTLKLEDPEYDLDEDSAFLSASSQPAALQILAVFVEPSDYMAIVKPYTPTVHKIEDYSDELKALYNVQRVVCNPFLDFAKPADCLPIVREFAKGDYLKSAVPILVGLCCKIPEKQILPIVTGWIDCPVSLRKHLLRMIYKIAPLQDGIDMFTNVFATEKNTSLRLVLFQMLRKIFVNEPVEENFDIFLPIVGKLTVEDEEALQKLFEISDIDDAFVSRYVARLWYLVGTEWAQVLPNGKEKISQMAVNRSLSLLDESLCDELLSYNLSASFPKSAPTGFLNAYLADSKSASLQVARLDNVLKWLKPLIAEQWHRQTYDSGFPVCPVRHAVSQMALQLAAYCSRDVNFDVSPTWLLNELKTSLLSIVKTEYFLAEAIALDEAVVRRKWIQLGFDDAAHDSAVADMILDYVAKHGDTYGQILVRLLSDLQCGKSFHRISALLVEKSSDRLVQLVAIGGLGDEPDDDQLPFYKKAIGELSKSGDPLVQAELHNLLKNLRYVSNA</sequence>
<keyword evidence="11" id="KW-0812">Transmembrane</keyword>
<evidence type="ECO:0000256" key="11">
    <source>
        <dbReference type="SAM" id="Phobius"/>
    </source>
</evidence>
<evidence type="ECO:0000256" key="7">
    <source>
        <dbReference type="ARBA" id="ARBA00022917"/>
    </source>
</evidence>
<feature type="region of interest" description="Disordered" evidence="10">
    <location>
        <begin position="1"/>
        <end position="40"/>
    </location>
</feature>
<comment type="similarity">
    <text evidence="9">Belongs to the eIF-3 subunit B family.</text>
</comment>
<dbReference type="GO" id="GO:0003723">
    <property type="term" value="F:RNA binding"/>
    <property type="evidence" value="ECO:0007669"/>
    <property type="project" value="UniProtKB-UniRule"/>
</dbReference>
<evidence type="ECO:0000313" key="14">
    <source>
        <dbReference type="Proteomes" id="UP000479000"/>
    </source>
</evidence>
<evidence type="ECO:0000256" key="5">
    <source>
        <dbReference type="ARBA" id="ARBA00022737"/>
    </source>
</evidence>
<dbReference type="PANTHER" id="PTHR14068:SF0">
    <property type="entry name" value="EUKARYOTIC TRANSLATION INITIATION FACTOR 3 SUBUNIT B"/>
    <property type="match status" value="1"/>
</dbReference>
<dbReference type="EMBL" id="CADCXU010005883">
    <property type="protein sequence ID" value="CAA9997553.1"/>
    <property type="molecule type" value="Genomic_DNA"/>
</dbReference>
<dbReference type="CDD" id="cd12278">
    <property type="entry name" value="RRM_eIF3B"/>
    <property type="match status" value="1"/>
</dbReference>
<evidence type="ECO:0000256" key="3">
    <source>
        <dbReference type="ARBA" id="ARBA00022540"/>
    </source>
</evidence>
<proteinExistence type="inferred from homology"/>
<dbReference type="SMART" id="SM00360">
    <property type="entry name" value="RRM"/>
    <property type="match status" value="1"/>
</dbReference>
<gene>
    <name evidence="13" type="ORF">NTEN_LOCUS3847</name>
</gene>
<comment type="function">
    <text evidence="9">RNA-binding component of the eukaryotic translation initiation factor 3 (eIF-3) complex, which is involved in protein synthesis of a specialized repertoire of mRNAs and, together with other initiation factors, stimulates binding of mRNA and methionyl-tRNAi to the 40S ribosome. The eIF-3 complex specifically targets and initiates translation of a subset of mRNAs involved in cell proliferation.</text>
</comment>
<dbReference type="InterPro" id="IPR013979">
    <property type="entry name" value="TIF_beta_prop-like"/>
</dbReference>
<evidence type="ECO:0000256" key="6">
    <source>
        <dbReference type="ARBA" id="ARBA00022884"/>
    </source>
</evidence>
<keyword evidence="11" id="KW-0472">Membrane</keyword>
<evidence type="ECO:0000256" key="10">
    <source>
        <dbReference type="SAM" id="MobiDB-lite"/>
    </source>
</evidence>
<keyword evidence="7 9" id="KW-0648">Protein biosynthesis</keyword>
<keyword evidence="5" id="KW-0677">Repeat</keyword>
<dbReference type="Proteomes" id="UP000479000">
    <property type="component" value="Unassembled WGS sequence"/>
</dbReference>
<dbReference type="InterPro" id="IPR015943">
    <property type="entry name" value="WD40/YVTN_repeat-like_dom_sf"/>
</dbReference>
<keyword evidence="11" id="KW-1133">Transmembrane helix</keyword>
<dbReference type="GO" id="GO:0003743">
    <property type="term" value="F:translation initiation factor activity"/>
    <property type="evidence" value="ECO:0007669"/>
    <property type="project" value="UniProtKB-UniRule"/>
</dbReference>
<dbReference type="Pfam" id="PF00076">
    <property type="entry name" value="RRM_1"/>
    <property type="match status" value="1"/>
</dbReference>
<keyword evidence="2 9" id="KW-0963">Cytoplasm</keyword>
<comment type="subcellular location">
    <subcellularLocation>
        <location evidence="1 9">Cytoplasm</location>
    </subcellularLocation>
</comment>
<dbReference type="GO" id="GO:0001732">
    <property type="term" value="P:formation of cytoplasmic translation initiation complex"/>
    <property type="evidence" value="ECO:0007669"/>
    <property type="project" value="UniProtKB-UniRule"/>
</dbReference>
<keyword evidence="14" id="KW-1185">Reference proteome</keyword>